<evidence type="ECO:0000256" key="1">
    <source>
        <dbReference type="ARBA" id="ARBA00004611"/>
    </source>
</evidence>
<organism evidence="11 12">
    <name type="scientific">Plutella xylostella</name>
    <name type="common">Diamondback moth</name>
    <name type="synonym">Plutella maculipennis</name>
    <dbReference type="NCBI Taxonomy" id="51655"/>
    <lineage>
        <taxon>Eukaryota</taxon>
        <taxon>Metazoa</taxon>
        <taxon>Ecdysozoa</taxon>
        <taxon>Arthropoda</taxon>
        <taxon>Hexapoda</taxon>
        <taxon>Insecta</taxon>
        <taxon>Pterygota</taxon>
        <taxon>Neoptera</taxon>
        <taxon>Endopterygota</taxon>
        <taxon>Lepidoptera</taxon>
        <taxon>Glossata</taxon>
        <taxon>Ditrysia</taxon>
        <taxon>Yponomeutoidea</taxon>
        <taxon>Plutellidae</taxon>
        <taxon>Plutella</taxon>
    </lineage>
</organism>
<evidence type="ECO:0000256" key="10">
    <source>
        <dbReference type="SAM" id="MobiDB-lite"/>
    </source>
</evidence>
<dbReference type="PANTHER" id="PTHR14517">
    <property type="entry name" value="RIB43A-RELATED"/>
    <property type="match status" value="1"/>
</dbReference>
<evidence type="ECO:0000256" key="3">
    <source>
        <dbReference type="ARBA" id="ARBA00022490"/>
    </source>
</evidence>
<keyword evidence="6" id="KW-0969">Cilium</keyword>
<keyword evidence="8" id="KW-0966">Cell projection</keyword>
<evidence type="ECO:0000256" key="5">
    <source>
        <dbReference type="ARBA" id="ARBA00023054"/>
    </source>
</evidence>
<keyword evidence="4" id="KW-0282">Flagellum</keyword>
<feature type="region of interest" description="Disordered" evidence="10">
    <location>
        <begin position="29"/>
        <end position="63"/>
    </location>
</feature>
<keyword evidence="5" id="KW-0175">Coiled coil</keyword>
<dbReference type="AlphaFoldDB" id="A0A8S4FPC5"/>
<comment type="subcellular location">
    <subcellularLocation>
        <location evidence="1">Cytoplasm</location>
        <location evidence="1">Cytoskeleton</location>
        <location evidence="1">Flagellum axoneme</location>
    </subcellularLocation>
</comment>
<comment type="similarity">
    <text evidence="2">Belongs to the RIB43A family.</text>
</comment>
<accession>A0A8S4FPC5</accession>
<dbReference type="InterPro" id="IPR008805">
    <property type="entry name" value="RIB43A"/>
</dbReference>
<dbReference type="Pfam" id="PF05914">
    <property type="entry name" value="RIB43A"/>
    <property type="match status" value="1"/>
</dbReference>
<dbReference type="PANTHER" id="PTHR14517:SF6">
    <property type="entry name" value="RE41410P"/>
    <property type="match status" value="1"/>
</dbReference>
<evidence type="ECO:0000256" key="7">
    <source>
        <dbReference type="ARBA" id="ARBA00023212"/>
    </source>
</evidence>
<name>A0A8S4FPC5_PLUXY</name>
<reference evidence="11" key="1">
    <citation type="submission" date="2020-11" db="EMBL/GenBank/DDBJ databases">
        <authorList>
            <person name="Whiteford S."/>
        </authorList>
    </citation>
    <scope>NUCLEOTIDE SEQUENCE</scope>
</reference>
<evidence type="ECO:0000256" key="8">
    <source>
        <dbReference type="ARBA" id="ARBA00023273"/>
    </source>
</evidence>
<evidence type="ECO:0000256" key="9">
    <source>
        <dbReference type="ARBA" id="ARBA00046435"/>
    </source>
</evidence>
<evidence type="ECO:0000256" key="4">
    <source>
        <dbReference type="ARBA" id="ARBA00022846"/>
    </source>
</evidence>
<sequence>MVSTSSSSKTERRRIGLEIDEYRVRYQRPEDRREFDLNDPDALKKQLPPRAGDDMPVGLSSAQKFEGEDLNYEERRKLMAAQRNSWLQQQMRERRAAEDERRKAEDAYMMAIKARDARAGELDRLERECRLRLGHANLRYNEALMPVEQVVSHWQGCRSPCSAVGPKRKRSRG</sequence>
<proteinExistence type="inferred from homology"/>
<evidence type="ECO:0000256" key="6">
    <source>
        <dbReference type="ARBA" id="ARBA00023069"/>
    </source>
</evidence>
<dbReference type="EMBL" id="CAJHNJ030000041">
    <property type="protein sequence ID" value="CAG9130372.1"/>
    <property type="molecule type" value="Genomic_DNA"/>
</dbReference>
<keyword evidence="12" id="KW-1185">Reference proteome</keyword>
<keyword evidence="3" id="KW-0963">Cytoplasm</keyword>
<comment type="subunit">
    <text evidence="9">Microtubule inner protein component of sperm flagellar doublet microtubules.</text>
</comment>
<gene>
    <name evidence="11" type="ORF">PLXY2_LOCUS9870</name>
</gene>
<protein>
    <submittedName>
        <fullName evidence="11">(diamondback moth) hypothetical protein</fullName>
    </submittedName>
</protein>
<feature type="compositionally biased region" description="Basic and acidic residues" evidence="10">
    <location>
        <begin position="29"/>
        <end position="44"/>
    </location>
</feature>
<keyword evidence="7" id="KW-0206">Cytoskeleton</keyword>
<evidence type="ECO:0000313" key="12">
    <source>
        <dbReference type="Proteomes" id="UP000653454"/>
    </source>
</evidence>
<evidence type="ECO:0000256" key="2">
    <source>
        <dbReference type="ARBA" id="ARBA00006875"/>
    </source>
</evidence>
<evidence type="ECO:0000313" key="11">
    <source>
        <dbReference type="EMBL" id="CAG9130372.1"/>
    </source>
</evidence>
<comment type="caution">
    <text evidence="11">The sequence shown here is derived from an EMBL/GenBank/DDBJ whole genome shotgun (WGS) entry which is preliminary data.</text>
</comment>
<dbReference type="Proteomes" id="UP000653454">
    <property type="component" value="Unassembled WGS sequence"/>
</dbReference>